<dbReference type="RefSeq" id="WP_304281223.1">
    <property type="nucleotide sequence ID" value="NZ_QFQZ01000078.1"/>
</dbReference>
<comment type="caution">
    <text evidence="1">The sequence shown here is derived from an EMBL/GenBank/DDBJ whole genome shotgun (WGS) entry which is preliminary data.</text>
</comment>
<evidence type="ECO:0000313" key="1">
    <source>
        <dbReference type="EMBL" id="PZR31712.1"/>
    </source>
</evidence>
<name>A0A2W5UXR9_9CAUL</name>
<dbReference type="AlphaFoldDB" id="A0A2W5UXR9"/>
<reference evidence="1 2" key="1">
    <citation type="submission" date="2017-08" db="EMBL/GenBank/DDBJ databases">
        <title>Infants hospitalized years apart are colonized by the same room-sourced microbial strains.</title>
        <authorList>
            <person name="Brooks B."/>
            <person name="Olm M.R."/>
            <person name="Firek B.A."/>
            <person name="Baker R."/>
            <person name="Thomas B.C."/>
            <person name="Morowitz M.J."/>
            <person name="Banfield J.F."/>
        </authorList>
    </citation>
    <scope>NUCLEOTIDE SEQUENCE [LARGE SCALE GENOMIC DNA]</scope>
    <source>
        <strain evidence="1">S2_003_000_R2_4</strain>
    </source>
</reference>
<evidence type="ECO:0000313" key="2">
    <source>
        <dbReference type="Proteomes" id="UP000249393"/>
    </source>
</evidence>
<gene>
    <name evidence="1" type="ORF">DI526_18795</name>
</gene>
<accession>A0A2W5UXR9</accession>
<protein>
    <submittedName>
        <fullName evidence="1">Uncharacterized protein</fullName>
    </submittedName>
</protein>
<sequence length="98" mass="10776">MQPNLSTFLQAAMDVGLADRLAVLRDDVERAIDDFPPGGGGWRVRLEGQRARLRSPDLDLVVRLVGVLCDEDPSRRARIIPVARSLKAQFPVLAKLAS</sequence>
<organism evidence="1 2">
    <name type="scientific">Caulobacter segnis</name>
    <dbReference type="NCBI Taxonomy" id="88688"/>
    <lineage>
        <taxon>Bacteria</taxon>
        <taxon>Pseudomonadati</taxon>
        <taxon>Pseudomonadota</taxon>
        <taxon>Alphaproteobacteria</taxon>
        <taxon>Caulobacterales</taxon>
        <taxon>Caulobacteraceae</taxon>
        <taxon>Caulobacter</taxon>
    </lineage>
</organism>
<dbReference type="EMBL" id="QFQZ01000078">
    <property type="protein sequence ID" value="PZR31712.1"/>
    <property type="molecule type" value="Genomic_DNA"/>
</dbReference>
<proteinExistence type="predicted"/>
<dbReference type="Proteomes" id="UP000249393">
    <property type="component" value="Unassembled WGS sequence"/>
</dbReference>